<dbReference type="InterPro" id="IPR004360">
    <property type="entry name" value="Glyas_Fos-R_dOase_dom"/>
</dbReference>
<dbReference type="InterPro" id="IPR029068">
    <property type="entry name" value="Glyas_Bleomycin-R_OHBP_Dase"/>
</dbReference>
<keyword evidence="3" id="KW-1185">Reference proteome</keyword>
<protein>
    <submittedName>
        <fullName evidence="2">PhnB protein</fullName>
    </submittedName>
</protein>
<organism evidence="2 3">
    <name type="scientific">Alkaliphilus peptidifermentans DSM 18978</name>
    <dbReference type="NCBI Taxonomy" id="1120976"/>
    <lineage>
        <taxon>Bacteria</taxon>
        <taxon>Bacillati</taxon>
        <taxon>Bacillota</taxon>
        <taxon>Clostridia</taxon>
        <taxon>Peptostreptococcales</taxon>
        <taxon>Natronincolaceae</taxon>
        <taxon>Alkaliphilus</taxon>
    </lineage>
</organism>
<dbReference type="STRING" id="1120976.SAMN03080606_01806"/>
<feature type="domain" description="Glyoxalase/fosfomycin resistance/dioxygenase" evidence="1">
    <location>
        <begin position="3"/>
        <end position="116"/>
    </location>
</feature>
<name>A0A1G5GX32_9FIRM</name>
<dbReference type="Pfam" id="PF00903">
    <property type="entry name" value="Glyoxalase"/>
    <property type="match status" value="1"/>
</dbReference>
<gene>
    <name evidence="2" type="ORF">SAMN03080606_01806</name>
</gene>
<dbReference type="EMBL" id="FMUS01000010">
    <property type="protein sequence ID" value="SCY55859.1"/>
    <property type="molecule type" value="Genomic_DNA"/>
</dbReference>
<accession>A0A1G5GX32</accession>
<dbReference type="Proteomes" id="UP000198636">
    <property type="component" value="Unassembled WGS sequence"/>
</dbReference>
<proteinExistence type="predicted"/>
<dbReference type="AlphaFoldDB" id="A0A1G5GX32"/>
<evidence type="ECO:0000313" key="3">
    <source>
        <dbReference type="Proteomes" id="UP000198636"/>
    </source>
</evidence>
<evidence type="ECO:0000313" key="2">
    <source>
        <dbReference type="EMBL" id="SCY55859.1"/>
    </source>
</evidence>
<evidence type="ECO:0000259" key="1">
    <source>
        <dbReference type="Pfam" id="PF00903"/>
    </source>
</evidence>
<reference evidence="2 3" key="1">
    <citation type="submission" date="2016-10" db="EMBL/GenBank/DDBJ databases">
        <authorList>
            <person name="de Groot N.N."/>
        </authorList>
    </citation>
    <scope>NUCLEOTIDE SEQUENCE [LARGE SCALE GENOMIC DNA]</scope>
    <source>
        <strain evidence="2 3">DSM 18978</strain>
    </source>
</reference>
<dbReference type="SUPFAM" id="SSF54593">
    <property type="entry name" value="Glyoxalase/Bleomycin resistance protein/Dihydroxybiphenyl dioxygenase"/>
    <property type="match status" value="1"/>
</dbReference>
<sequence>MMQVYVKGSTEAVQLYQKAFDAKLISEYKNDDGSYMHAELDVFGQILALSESREEKKITGNIMQFCLHFGKGNVDKIHKAYEVLKEDAKVQYPLGPVSYSPFMFGLVDKFGVSWCLFE</sequence>
<dbReference type="Gene3D" id="3.10.180.10">
    <property type="entry name" value="2,3-Dihydroxybiphenyl 1,2-Dioxygenase, domain 1"/>
    <property type="match status" value="1"/>
</dbReference>